<dbReference type="PANTHER" id="PTHR15004">
    <property type="entry name" value="GLUTAMYL-TRNA(GLN) AMIDOTRANSFERASE SUBUNIT C, MITOCHONDRIAL"/>
    <property type="match status" value="1"/>
</dbReference>
<organism evidence="7 8">
    <name type="scientific">Paucilactobacillus oligofermentans DSM 15707 = LMG 22743</name>
    <dbReference type="NCBI Taxonomy" id="1423778"/>
    <lineage>
        <taxon>Bacteria</taxon>
        <taxon>Bacillati</taxon>
        <taxon>Bacillota</taxon>
        <taxon>Bacilli</taxon>
        <taxon>Lactobacillales</taxon>
        <taxon>Lactobacillaceae</taxon>
        <taxon>Paucilactobacillus</taxon>
    </lineage>
</organism>
<dbReference type="GO" id="GO:0050567">
    <property type="term" value="F:glutaminyl-tRNA synthase (glutamine-hydrolyzing) activity"/>
    <property type="evidence" value="ECO:0007669"/>
    <property type="project" value="UniProtKB-UniRule"/>
</dbReference>
<evidence type="ECO:0000256" key="1">
    <source>
        <dbReference type="ARBA" id="ARBA00010757"/>
    </source>
</evidence>
<dbReference type="EMBL" id="AZFE01000031">
    <property type="protein sequence ID" value="KRL55171.1"/>
    <property type="molecule type" value="Genomic_DNA"/>
</dbReference>
<keyword evidence="6" id="KW-0547">Nucleotide-binding</keyword>
<dbReference type="GO" id="GO:0006450">
    <property type="term" value="P:regulation of translational fidelity"/>
    <property type="evidence" value="ECO:0007669"/>
    <property type="project" value="InterPro"/>
</dbReference>
<keyword evidence="6" id="KW-0648">Protein biosynthesis</keyword>
<dbReference type="KEGG" id="lol:LACOL_0532"/>
<evidence type="ECO:0000256" key="3">
    <source>
        <dbReference type="ARBA" id="ARBA00024799"/>
    </source>
</evidence>
<dbReference type="OrthoDB" id="9813938at2"/>
<evidence type="ECO:0000313" key="8">
    <source>
        <dbReference type="Proteomes" id="UP000051697"/>
    </source>
</evidence>
<dbReference type="STRING" id="1423778.FC70_GL000767"/>
<evidence type="ECO:0000256" key="2">
    <source>
        <dbReference type="ARBA" id="ARBA00011123"/>
    </source>
</evidence>
<dbReference type="InterPro" id="IPR003837">
    <property type="entry name" value="GatC"/>
</dbReference>
<dbReference type="GO" id="GO:0070681">
    <property type="term" value="P:glutaminyl-tRNAGln biosynthesis via transamidation"/>
    <property type="evidence" value="ECO:0007669"/>
    <property type="project" value="TreeGrafter"/>
</dbReference>
<dbReference type="GO" id="GO:0006412">
    <property type="term" value="P:translation"/>
    <property type="evidence" value="ECO:0007669"/>
    <property type="project" value="UniProtKB-UniRule"/>
</dbReference>
<comment type="similarity">
    <text evidence="1 6">Belongs to the GatC family.</text>
</comment>
<comment type="catalytic activity">
    <reaction evidence="5 6">
        <text>L-glutamyl-tRNA(Gln) + L-glutamine + ATP + H2O = L-glutaminyl-tRNA(Gln) + L-glutamate + ADP + phosphate + H(+)</text>
        <dbReference type="Rhea" id="RHEA:17521"/>
        <dbReference type="Rhea" id="RHEA-COMP:9681"/>
        <dbReference type="Rhea" id="RHEA-COMP:9684"/>
        <dbReference type="ChEBI" id="CHEBI:15377"/>
        <dbReference type="ChEBI" id="CHEBI:15378"/>
        <dbReference type="ChEBI" id="CHEBI:29985"/>
        <dbReference type="ChEBI" id="CHEBI:30616"/>
        <dbReference type="ChEBI" id="CHEBI:43474"/>
        <dbReference type="ChEBI" id="CHEBI:58359"/>
        <dbReference type="ChEBI" id="CHEBI:78520"/>
        <dbReference type="ChEBI" id="CHEBI:78521"/>
        <dbReference type="ChEBI" id="CHEBI:456216"/>
    </reaction>
</comment>
<comment type="caution">
    <text evidence="7">The sequence shown here is derived from an EMBL/GenBank/DDBJ whole genome shotgun (WGS) entry which is preliminary data.</text>
</comment>
<gene>
    <name evidence="6" type="primary">gatC</name>
    <name evidence="7" type="ORF">FC70_GL000767</name>
</gene>
<dbReference type="Pfam" id="PF02686">
    <property type="entry name" value="GatC"/>
    <property type="match status" value="1"/>
</dbReference>
<evidence type="ECO:0000256" key="4">
    <source>
        <dbReference type="ARBA" id="ARBA00047380"/>
    </source>
</evidence>
<proteinExistence type="inferred from homology"/>
<comment type="function">
    <text evidence="3 6">Allows the formation of correctly charged Asn-tRNA(Asn) or Gln-tRNA(Gln) through the transamidation of misacylated Asp-tRNA(Asn) or Glu-tRNA(Gln) in organisms which lack either or both of asparaginyl-tRNA or glutaminyl-tRNA synthetases. The reaction takes place in the presence of glutamine and ATP through an activated phospho-Asp-tRNA(Asn) or phospho-Glu-tRNA(Gln).</text>
</comment>
<dbReference type="GO" id="GO:0050566">
    <property type="term" value="F:asparaginyl-tRNA synthase (glutamine-hydrolyzing) activity"/>
    <property type="evidence" value="ECO:0007669"/>
    <property type="project" value="RHEA"/>
</dbReference>
<reference evidence="7 8" key="1">
    <citation type="journal article" date="2015" name="Genome Announc.">
        <title>Expanding the biotechnology potential of lactobacilli through comparative genomics of 213 strains and associated genera.</title>
        <authorList>
            <person name="Sun Z."/>
            <person name="Harris H.M."/>
            <person name="McCann A."/>
            <person name="Guo C."/>
            <person name="Argimon S."/>
            <person name="Zhang W."/>
            <person name="Yang X."/>
            <person name="Jeffery I.B."/>
            <person name="Cooney J.C."/>
            <person name="Kagawa T.F."/>
            <person name="Liu W."/>
            <person name="Song Y."/>
            <person name="Salvetti E."/>
            <person name="Wrobel A."/>
            <person name="Rasinkangas P."/>
            <person name="Parkhill J."/>
            <person name="Rea M.C."/>
            <person name="O'Sullivan O."/>
            <person name="Ritari J."/>
            <person name="Douillard F.P."/>
            <person name="Paul Ross R."/>
            <person name="Yang R."/>
            <person name="Briner A.E."/>
            <person name="Felis G.E."/>
            <person name="de Vos W.M."/>
            <person name="Barrangou R."/>
            <person name="Klaenhammer T.R."/>
            <person name="Caufield P.W."/>
            <person name="Cui Y."/>
            <person name="Zhang H."/>
            <person name="O'Toole P.W."/>
        </authorList>
    </citation>
    <scope>NUCLEOTIDE SEQUENCE [LARGE SCALE GENOMIC DNA]</scope>
    <source>
        <strain evidence="7 8">DSM 15707</strain>
    </source>
</reference>
<name>A0A0R1RNW3_9LACO</name>
<dbReference type="PANTHER" id="PTHR15004:SF0">
    <property type="entry name" value="GLUTAMYL-TRNA(GLN) AMIDOTRANSFERASE SUBUNIT C, MITOCHONDRIAL"/>
    <property type="match status" value="1"/>
</dbReference>
<protein>
    <recommendedName>
        <fullName evidence="6">Aspartyl/glutamyl-tRNA(Asn/Gln) amidotransferase subunit C</fullName>
        <shortName evidence="6">Asp/Glu-ADT subunit C</shortName>
        <ecNumber evidence="6">6.3.5.-</ecNumber>
    </recommendedName>
</protein>
<dbReference type="SUPFAM" id="SSF141000">
    <property type="entry name" value="Glu-tRNAGln amidotransferase C subunit"/>
    <property type="match status" value="1"/>
</dbReference>
<evidence type="ECO:0000313" key="7">
    <source>
        <dbReference type="EMBL" id="KRL55171.1"/>
    </source>
</evidence>
<keyword evidence="6" id="KW-0436">Ligase</keyword>
<sequence>MASQIDEQQVQHVASLAKLKFTDAELSEFTPQLESIIDLFETLEKVDTTGVKPMTSATDQVNVMREDVAVNSNQREALLKNAPEAENGYIKVPAIIDESGDAE</sequence>
<dbReference type="Proteomes" id="UP000051697">
    <property type="component" value="Unassembled WGS sequence"/>
</dbReference>
<dbReference type="PATRIC" id="fig|1423778.4.peg.799"/>
<keyword evidence="6" id="KW-0067">ATP-binding</keyword>
<dbReference type="GO" id="GO:0016740">
    <property type="term" value="F:transferase activity"/>
    <property type="evidence" value="ECO:0007669"/>
    <property type="project" value="UniProtKB-KW"/>
</dbReference>
<evidence type="ECO:0000256" key="6">
    <source>
        <dbReference type="HAMAP-Rule" id="MF_00122"/>
    </source>
</evidence>
<comment type="subunit">
    <text evidence="2 6">Heterotrimer of A, B and C subunits.</text>
</comment>
<dbReference type="InterPro" id="IPR036113">
    <property type="entry name" value="Asp/Glu-ADT_sf_sub_c"/>
</dbReference>
<dbReference type="NCBIfam" id="TIGR00135">
    <property type="entry name" value="gatC"/>
    <property type="match status" value="1"/>
</dbReference>
<dbReference type="HAMAP" id="MF_00122">
    <property type="entry name" value="GatC"/>
    <property type="match status" value="1"/>
</dbReference>
<dbReference type="AlphaFoldDB" id="A0A0R1RNW3"/>
<dbReference type="Gene3D" id="1.10.20.60">
    <property type="entry name" value="Glu-tRNAGln amidotransferase C subunit, N-terminal domain"/>
    <property type="match status" value="1"/>
</dbReference>
<keyword evidence="8" id="KW-1185">Reference proteome</keyword>
<comment type="catalytic activity">
    <reaction evidence="4 6">
        <text>L-aspartyl-tRNA(Asn) + L-glutamine + ATP + H2O = L-asparaginyl-tRNA(Asn) + L-glutamate + ADP + phosphate + 2 H(+)</text>
        <dbReference type="Rhea" id="RHEA:14513"/>
        <dbReference type="Rhea" id="RHEA-COMP:9674"/>
        <dbReference type="Rhea" id="RHEA-COMP:9677"/>
        <dbReference type="ChEBI" id="CHEBI:15377"/>
        <dbReference type="ChEBI" id="CHEBI:15378"/>
        <dbReference type="ChEBI" id="CHEBI:29985"/>
        <dbReference type="ChEBI" id="CHEBI:30616"/>
        <dbReference type="ChEBI" id="CHEBI:43474"/>
        <dbReference type="ChEBI" id="CHEBI:58359"/>
        <dbReference type="ChEBI" id="CHEBI:78515"/>
        <dbReference type="ChEBI" id="CHEBI:78516"/>
        <dbReference type="ChEBI" id="CHEBI:456216"/>
    </reaction>
</comment>
<dbReference type="GO" id="GO:0005524">
    <property type="term" value="F:ATP binding"/>
    <property type="evidence" value="ECO:0007669"/>
    <property type="project" value="UniProtKB-KW"/>
</dbReference>
<accession>A0A0R1RNW3</accession>
<dbReference type="EC" id="6.3.5.-" evidence="6"/>
<evidence type="ECO:0000256" key="5">
    <source>
        <dbReference type="ARBA" id="ARBA00047913"/>
    </source>
</evidence>
<dbReference type="RefSeq" id="WP_057889732.1">
    <property type="nucleotide sequence ID" value="NZ_AZFE01000031.1"/>
</dbReference>
<keyword evidence="7" id="KW-0808">Transferase</keyword>